<feature type="transmembrane region" description="Helical" evidence="6">
    <location>
        <begin position="12"/>
        <end position="34"/>
    </location>
</feature>
<dbReference type="Pfam" id="PF02361">
    <property type="entry name" value="CbiQ"/>
    <property type="match status" value="1"/>
</dbReference>
<dbReference type="CDD" id="cd16914">
    <property type="entry name" value="EcfT"/>
    <property type="match status" value="1"/>
</dbReference>
<dbReference type="RefSeq" id="WP_090026071.1">
    <property type="nucleotide sequence ID" value="NZ_FNEB01000001.1"/>
</dbReference>
<name>A0A1G8HDC7_9RHOB</name>
<evidence type="ECO:0000256" key="5">
    <source>
        <dbReference type="ARBA" id="ARBA00023136"/>
    </source>
</evidence>
<dbReference type="AlphaFoldDB" id="A0A1G8HDC7"/>
<dbReference type="EMBL" id="FNEB01000001">
    <property type="protein sequence ID" value="SDI04643.1"/>
    <property type="molecule type" value="Genomic_DNA"/>
</dbReference>
<dbReference type="OrthoDB" id="5868344at2"/>
<evidence type="ECO:0000256" key="1">
    <source>
        <dbReference type="ARBA" id="ARBA00004141"/>
    </source>
</evidence>
<organism evidence="7 8">
    <name type="scientific">Lutimaribacter saemankumensis</name>
    <dbReference type="NCBI Taxonomy" id="490829"/>
    <lineage>
        <taxon>Bacteria</taxon>
        <taxon>Pseudomonadati</taxon>
        <taxon>Pseudomonadota</taxon>
        <taxon>Alphaproteobacteria</taxon>
        <taxon>Rhodobacterales</taxon>
        <taxon>Roseobacteraceae</taxon>
        <taxon>Lutimaribacter</taxon>
    </lineage>
</organism>
<dbReference type="Proteomes" id="UP000199340">
    <property type="component" value="Unassembled WGS sequence"/>
</dbReference>
<keyword evidence="5 6" id="KW-0472">Membrane</keyword>
<dbReference type="InterPro" id="IPR003339">
    <property type="entry name" value="ABC/ECF_trnsptr_transmembrane"/>
</dbReference>
<feature type="transmembrane region" description="Helical" evidence="6">
    <location>
        <begin position="40"/>
        <end position="58"/>
    </location>
</feature>
<keyword evidence="4 6" id="KW-1133">Transmembrane helix</keyword>
<protein>
    <submittedName>
        <fullName evidence="7">Biotin transport system permease protein</fullName>
    </submittedName>
</protein>
<gene>
    <name evidence="7" type="ORF">SAMN05421850_101460</name>
</gene>
<dbReference type="STRING" id="490829.SAMN05421850_101460"/>
<dbReference type="GO" id="GO:0005886">
    <property type="term" value="C:plasma membrane"/>
    <property type="evidence" value="ECO:0007669"/>
    <property type="project" value="UniProtKB-ARBA"/>
</dbReference>
<comment type="subcellular location">
    <subcellularLocation>
        <location evidence="1">Membrane</location>
        <topology evidence="1">Multi-pass membrane protein</topology>
    </subcellularLocation>
</comment>
<evidence type="ECO:0000256" key="4">
    <source>
        <dbReference type="ARBA" id="ARBA00022989"/>
    </source>
</evidence>
<evidence type="ECO:0000256" key="6">
    <source>
        <dbReference type="SAM" id="Phobius"/>
    </source>
</evidence>
<comment type="similarity">
    <text evidence="2">Belongs to the CbiQ family.</text>
</comment>
<evidence type="ECO:0000256" key="3">
    <source>
        <dbReference type="ARBA" id="ARBA00022692"/>
    </source>
</evidence>
<evidence type="ECO:0000256" key="2">
    <source>
        <dbReference type="ARBA" id="ARBA00008564"/>
    </source>
</evidence>
<keyword evidence="8" id="KW-1185">Reference proteome</keyword>
<accession>A0A1G8HDC7</accession>
<keyword evidence="3 6" id="KW-0812">Transmembrane</keyword>
<proteinExistence type="inferred from homology"/>
<evidence type="ECO:0000313" key="7">
    <source>
        <dbReference type="EMBL" id="SDI04643.1"/>
    </source>
</evidence>
<sequence>MLSLTSDTGTPWHKAPAGAKLLALLVISVLAFWLSTPAQALAFLGLVTALYLPGGAAFLRQGARLLKPVLPFVVIILAWHWFTGAVAAGIVIVARLVALVALANLVTMTTRLQDMLDRVDDALALLRLPVRWRRRLALSVALVIRFTPVLVQKGTALGQAWRARSVRRPGWRLVLPFALVALDDAERVAEALRARSGDL</sequence>
<evidence type="ECO:0000313" key="8">
    <source>
        <dbReference type="Proteomes" id="UP000199340"/>
    </source>
</evidence>
<feature type="transmembrane region" description="Helical" evidence="6">
    <location>
        <begin position="88"/>
        <end position="108"/>
    </location>
</feature>
<reference evidence="7 8" key="1">
    <citation type="submission" date="2016-10" db="EMBL/GenBank/DDBJ databases">
        <authorList>
            <person name="de Groot N.N."/>
        </authorList>
    </citation>
    <scope>NUCLEOTIDE SEQUENCE [LARGE SCALE GENOMIC DNA]</scope>
    <source>
        <strain evidence="7 8">DSM 28010</strain>
    </source>
</reference>